<evidence type="ECO:0000259" key="6">
    <source>
        <dbReference type="Pfam" id="PF04052"/>
    </source>
</evidence>
<evidence type="ECO:0000256" key="3">
    <source>
        <dbReference type="ARBA" id="ARBA00022729"/>
    </source>
</evidence>
<dbReference type="Pfam" id="PF04052">
    <property type="entry name" value="TolB_N"/>
    <property type="match status" value="1"/>
</dbReference>
<dbReference type="InterPro" id="IPR011042">
    <property type="entry name" value="6-blade_b-propeller_TolB-like"/>
</dbReference>
<dbReference type="EMBL" id="SLXO01000002">
    <property type="protein sequence ID" value="TCP37778.1"/>
    <property type="molecule type" value="Genomic_DNA"/>
</dbReference>
<name>A0A4R2PS61_RHOSA</name>
<comment type="subcellular location">
    <subcellularLocation>
        <location evidence="1 5">Periplasm</location>
    </subcellularLocation>
</comment>
<keyword evidence="8" id="KW-1185">Reference proteome</keyword>
<dbReference type="FunCoup" id="A0A4R2PS61">
    <property type="interactions" value="38"/>
</dbReference>
<dbReference type="NCBIfam" id="TIGR02800">
    <property type="entry name" value="propeller_TolB"/>
    <property type="match status" value="1"/>
</dbReference>
<dbReference type="Pfam" id="PF07676">
    <property type="entry name" value="PD40"/>
    <property type="match status" value="3"/>
</dbReference>
<comment type="similarity">
    <text evidence="2 5">Belongs to the TolB family.</text>
</comment>
<evidence type="ECO:0000313" key="7">
    <source>
        <dbReference type="EMBL" id="TCP37778.1"/>
    </source>
</evidence>
<dbReference type="SUPFAM" id="SSF69304">
    <property type="entry name" value="Tricorn protease N-terminal domain"/>
    <property type="match status" value="1"/>
</dbReference>
<organism evidence="7 8">
    <name type="scientific">Rhodothalassium salexigens DSM 2132</name>
    <dbReference type="NCBI Taxonomy" id="1188247"/>
    <lineage>
        <taxon>Bacteria</taxon>
        <taxon>Pseudomonadati</taxon>
        <taxon>Pseudomonadota</taxon>
        <taxon>Alphaproteobacteria</taxon>
        <taxon>Rhodothalassiales</taxon>
        <taxon>Rhodothalassiaceae</taxon>
        <taxon>Rhodothalassium</taxon>
    </lineage>
</organism>
<feature type="domain" description="TolB N-terminal" evidence="6">
    <location>
        <begin position="41"/>
        <end position="160"/>
    </location>
</feature>
<comment type="caution">
    <text evidence="7">The sequence shown here is derived from an EMBL/GenBank/DDBJ whole genome shotgun (WGS) entry which is preliminary data.</text>
</comment>
<dbReference type="Gene3D" id="3.40.50.10070">
    <property type="entry name" value="TolB, N-terminal domain"/>
    <property type="match status" value="1"/>
</dbReference>
<evidence type="ECO:0000256" key="1">
    <source>
        <dbReference type="ARBA" id="ARBA00004418"/>
    </source>
</evidence>
<proteinExistence type="inferred from homology"/>
<evidence type="ECO:0000256" key="5">
    <source>
        <dbReference type="HAMAP-Rule" id="MF_00671"/>
    </source>
</evidence>
<sequence>MTMETLRMNALASRLTGIGRRVAGLMAGIVLLAVPAAAQIQVDIRSGSVNPLPIAIPAFEAGPGGPLAVGKNGTQTTLAADEFARRLAGVVSADLARSGLFKPLSPKAMLDDVASPNVRPRFANWRAVSADALVAGGIYPRGDGQVRVDFRLWDVLAEEQITGYRYVAQPAEWRQIGHKIADVIYQRLTGERGYFNTRIVYIAESGGELNVRKRLAIMDQDGFNHQYLTNGDDLVLTPRFSPDQQEITYLAYYNDQPRVYLYNLDTGRHEVLGDFPNMTFAPRFSPDGNSVVMSLARAGNSDIYTMNLQTRKVRRLTRDPNIDTSASYAPSGDRMVFNSDRGGSQQLYVMNADGSDIHRISFDGGARYATPVWSPRGDLIAFTKIASGKFVIGVMRPDGSGERILTDAYQDEGPTWSPNGRVLMFFRLNPNTGASSLMSVDLTGRNLRVIETPVDASDPAWSPLLDNPNS</sequence>
<dbReference type="GO" id="GO:0042597">
    <property type="term" value="C:periplasmic space"/>
    <property type="evidence" value="ECO:0007669"/>
    <property type="project" value="UniProtKB-SubCell"/>
</dbReference>
<comment type="subunit">
    <text evidence="5">The Tol-Pal system is composed of five core proteins: the inner membrane proteins TolA, TolQ and TolR, the periplasmic protein TolB and the outer membrane protein Pal. They form a network linking the inner and outer membranes and the peptidoglycan layer.</text>
</comment>
<dbReference type="HAMAP" id="MF_00671">
    <property type="entry name" value="TolB"/>
    <property type="match status" value="1"/>
</dbReference>
<accession>A0A4R2PS61</accession>
<comment type="function">
    <text evidence="5">Part of the Tol-Pal system, which plays a role in outer membrane invagination during cell division and is important for maintaining outer membrane integrity.</text>
</comment>
<protein>
    <recommendedName>
        <fullName evidence="5">Tol-Pal system protein TolB</fullName>
    </recommendedName>
</protein>
<dbReference type="PANTHER" id="PTHR36842:SF1">
    <property type="entry name" value="PROTEIN TOLB"/>
    <property type="match status" value="1"/>
</dbReference>
<dbReference type="InterPro" id="IPR011659">
    <property type="entry name" value="WD40"/>
</dbReference>
<dbReference type="GO" id="GO:0017038">
    <property type="term" value="P:protein import"/>
    <property type="evidence" value="ECO:0007669"/>
    <property type="project" value="InterPro"/>
</dbReference>
<keyword evidence="3 5" id="KW-0732">Signal</keyword>
<dbReference type="GO" id="GO:0051301">
    <property type="term" value="P:cell division"/>
    <property type="evidence" value="ECO:0007669"/>
    <property type="project" value="UniProtKB-UniRule"/>
</dbReference>
<dbReference type="OrthoDB" id="9802240at2"/>
<evidence type="ECO:0000256" key="4">
    <source>
        <dbReference type="ARBA" id="ARBA00022764"/>
    </source>
</evidence>
<reference evidence="7 8" key="1">
    <citation type="submission" date="2019-03" db="EMBL/GenBank/DDBJ databases">
        <title>Genomic Encyclopedia of Type Strains, Phase IV (KMG-IV): sequencing the most valuable type-strain genomes for metagenomic binning, comparative biology and taxonomic classification.</title>
        <authorList>
            <person name="Goeker M."/>
        </authorList>
    </citation>
    <scope>NUCLEOTIDE SEQUENCE [LARGE SCALE GENOMIC DNA]</scope>
    <source>
        <strain evidence="7 8">DSM 2132</strain>
    </source>
</reference>
<keyword evidence="5" id="KW-0131">Cell cycle</keyword>
<dbReference type="SUPFAM" id="SSF52964">
    <property type="entry name" value="TolB, N-terminal domain"/>
    <property type="match status" value="1"/>
</dbReference>
<dbReference type="InParanoid" id="A0A4R2PS61"/>
<evidence type="ECO:0000256" key="2">
    <source>
        <dbReference type="ARBA" id="ARBA00009820"/>
    </source>
</evidence>
<dbReference type="PANTHER" id="PTHR36842">
    <property type="entry name" value="PROTEIN TOLB HOMOLOG"/>
    <property type="match status" value="1"/>
</dbReference>
<dbReference type="InterPro" id="IPR007195">
    <property type="entry name" value="TolB_N"/>
</dbReference>
<dbReference type="AlphaFoldDB" id="A0A4R2PS61"/>
<dbReference type="Proteomes" id="UP000295399">
    <property type="component" value="Unassembled WGS sequence"/>
</dbReference>
<keyword evidence="4 5" id="KW-0574">Periplasm</keyword>
<gene>
    <name evidence="5" type="primary">tolB</name>
    <name evidence="7" type="ORF">EV659_102185</name>
</gene>
<keyword evidence="5" id="KW-0132">Cell division</keyword>
<dbReference type="Gene3D" id="2.120.10.30">
    <property type="entry name" value="TolB, C-terminal domain"/>
    <property type="match status" value="1"/>
</dbReference>
<evidence type="ECO:0000313" key="8">
    <source>
        <dbReference type="Proteomes" id="UP000295399"/>
    </source>
</evidence>
<dbReference type="InterPro" id="IPR014167">
    <property type="entry name" value="Tol-Pal_TolB"/>
</dbReference>